<evidence type="ECO:0000313" key="9">
    <source>
        <dbReference type="EMBL" id="PWN36238.1"/>
    </source>
</evidence>
<evidence type="ECO:0000256" key="2">
    <source>
        <dbReference type="ARBA" id="ARBA00022630"/>
    </source>
</evidence>
<comment type="similarity">
    <text evidence="1 4">Belongs to the acyl-CoA dehydrogenase family.</text>
</comment>
<organism evidence="9 10">
    <name type="scientific">Meira miltonrushii</name>
    <dbReference type="NCBI Taxonomy" id="1280837"/>
    <lineage>
        <taxon>Eukaryota</taxon>
        <taxon>Fungi</taxon>
        <taxon>Dikarya</taxon>
        <taxon>Basidiomycota</taxon>
        <taxon>Ustilaginomycotina</taxon>
        <taxon>Exobasidiomycetes</taxon>
        <taxon>Exobasidiales</taxon>
        <taxon>Brachybasidiaceae</taxon>
        <taxon>Meira</taxon>
    </lineage>
</organism>
<proteinExistence type="inferred from homology"/>
<dbReference type="PANTHER" id="PTHR42707:SF2">
    <property type="entry name" value="ACD11 DEHYDROGENASE"/>
    <property type="match status" value="1"/>
</dbReference>
<dbReference type="Proteomes" id="UP000245771">
    <property type="component" value="Unassembled WGS sequence"/>
</dbReference>
<dbReference type="AlphaFoldDB" id="A0A316VGS8"/>
<feature type="compositionally biased region" description="Low complexity" evidence="5">
    <location>
        <begin position="654"/>
        <end position="676"/>
    </location>
</feature>
<evidence type="ECO:0000256" key="4">
    <source>
        <dbReference type="RuleBase" id="RU362125"/>
    </source>
</evidence>
<evidence type="ECO:0000259" key="6">
    <source>
        <dbReference type="Pfam" id="PF00441"/>
    </source>
</evidence>
<dbReference type="InterPro" id="IPR052904">
    <property type="entry name" value="Acyl-CoA_dehydrogenase-like"/>
</dbReference>
<dbReference type="Gene3D" id="1.20.140.10">
    <property type="entry name" value="Butyryl-CoA Dehydrogenase, subunit A, domain 3"/>
    <property type="match status" value="1"/>
</dbReference>
<dbReference type="Pfam" id="PF18158">
    <property type="entry name" value="AidB_N"/>
    <property type="match status" value="1"/>
</dbReference>
<dbReference type="InterPro" id="IPR006091">
    <property type="entry name" value="Acyl-CoA_Oxase/DH_mid-dom"/>
</dbReference>
<dbReference type="STRING" id="1280837.A0A316VGS8"/>
<keyword evidence="4" id="KW-0560">Oxidoreductase</keyword>
<dbReference type="EMBL" id="KZ819603">
    <property type="protein sequence ID" value="PWN36238.1"/>
    <property type="molecule type" value="Genomic_DNA"/>
</dbReference>
<feature type="domain" description="Acyl-CoA dehydrogenase/oxidase C-terminal" evidence="6">
    <location>
        <begin position="336"/>
        <end position="495"/>
    </location>
</feature>
<gene>
    <name evidence="9" type="ORF">FA14DRAFT_155643</name>
</gene>
<reference evidence="9 10" key="1">
    <citation type="journal article" date="2018" name="Mol. Biol. Evol.">
        <title>Broad Genomic Sampling Reveals a Smut Pathogenic Ancestry of the Fungal Clade Ustilaginomycotina.</title>
        <authorList>
            <person name="Kijpornyongpan T."/>
            <person name="Mondo S.J."/>
            <person name="Barry K."/>
            <person name="Sandor L."/>
            <person name="Lee J."/>
            <person name="Lipzen A."/>
            <person name="Pangilinan J."/>
            <person name="LaButti K."/>
            <person name="Hainaut M."/>
            <person name="Henrissat B."/>
            <person name="Grigoriev I.V."/>
            <person name="Spatafora J.W."/>
            <person name="Aime M.C."/>
        </authorList>
    </citation>
    <scope>NUCLEOTIDE SEQUENCE [LARGE SCALE GENOMIC DNA]</scope>
    <source>
        <strain evidence="9 10">MCA 3882</strain>
    </source>
</reference>
<dbReference type="Gene3D" id="6.10.250.600">
    <property type="match status" value="1"/>
</dbReference>
<name>A0A316VGS8_9BASI</name>
<dbReference type="InParanoid" id="A0A316VGS8"/>
<keyword evidence="2 4" id="KW-0285">Flavoprotein</keyword>
<dbReference type="Gene3D" id="2.40.110.20">
    <property type="match status" value="1"/>
</dbReference>
<evidence type="ECO:0008006" key="11">
    <source>
        <dbReference type="Google" id="ProtNLM"/>
    </source>
</evidence>
<dbReference type="PANTHER" id="PTHR42707">
    <property type="entry name" value="ACYL-COA DEHYDROGENASE"/>
    <property type="match status" value="1"/>
</dbReference>
<protein>
    <recommendedName>
        <fullName evidence="11">Acyl-CoA dehydrogenase NM domain-like protein</fullName>
    </recommendedName>
</protein>
<dbReference type="RefSeq" id="XP_025356540.1">
    <property type="nucleotide sequence ID" value="XM_025497769.1"/>
</dbReference>
<dbReference type="OrthoDB" id="10251155at2759"/>
<dbReference type="InterPro" id="IPR009075">
    <property type="entry name" value="AcylCo_DH/oxidase_C"/>
</dbReference>
<dbReference type="GO" id="GO:0003995">
    <property type="term" value="F:acyl-CoA dehydrogenase activity"/>
    <property type="evidence" value="ECO:0007669"/>
    <property type="project" value="TreeGrafter"/>
</dbReference>
<dbReference type="SUPFAM" id="SSF56645">
    <property type="entry name" value="Acyl-CoA dehydrogenase NM domain-like"/>
    <property type="match status" value="1"/>
</dbReference>
<evidence type="ECO:0000259" key="7">
    <source>
        <dbReference type="Pfam" id="PF02770"/>
    </source>
</evidence>
<feature type="domain" description="Adaptive response protein AidB N-terminal" evidence="8">
    <location>
        <begin position="11"/>
        <end position="190"/>
    </location>
</feature>
<keyword evidence="10" id="KW-1185">Reference proteome</keyword>
<feature type="domain" description="Acyl-CoA oxidase/dehydrogenase middle" evidence="7">
    <location>
        <begin position="199"/>
        <end position="324"/>
    </location>
</feature>
<evidence type="ECO:0000256" key="5">
    <source>
        <dbReference type="SAM" id="MobiDB-lite"/>
    </source>
</evidence>
<feature type="region of interest" description="Disordered" evidence="5">
    <location>
        <begin position="654"/>
        <end position="683"/>
    </location>
</feature>
<dbReference type="InterPro" id="IPR041504">
    <property type="entry name" value="AidB_N"/>
</dbReference>
<sequence length="683" mass="75768">MRVDEVQPHTPFVVKDYWSSDAPFRFALARQFSQSKQGKEYWPELSKRLEEFSLKVEREARPLAKLCDRPNQEPRLVQFNEWGQRIDSVETSEGWRGLLQWQMANGIVSESYPAQGQEDSVNNHNISAGGRDRLGEIARMYNFARTLIFTPDSQVAVCPTSMTDGAARVLELYGTSSQKQKYLPKLFGRTPDKFWLSGQWMTEVAGGSDVSMTETVAEPLISRSPGQKAQPGDLYIVNGFKWFSSAADGNMTLALARTDSDRAKGSKGLSLFLIPLHKKDRAPIPTNTKYTDQTAPTSKYNGIKVHRLKNKLGTKHVPTAELEICGAVAELIGEEGRGVAQIAQVLNITRTYCISASTCSIGVALQILQDYANRRKVGVHGQAETLLKDLPLHNTLIAKVAIHYRAMLQLHLNITRLLGKNEAKTTTEAEERRLRLLTPVGKAFGAVRASDCLAQSIECLGGQGYMHETILTTALRDDFVSRIWEGTPSVLSLDVVRVHAQTKGAALIEWLQDSAQSLQRSNDQLQNTLGQDDVLTKTVSTLRDTLREMKTVYLNEKAFKTASGTDMRLARPLLDSIAIVECGCQLLNQAAWSTQTEMQHGNAKLELQIASRWVCGPEGGLAIVRNTMRDLAQGKMDVDTERHIAYGLDHEVESLQTSQSTQSSSNRSSNTSRESSILAKSKL</sequence>
<dbReference type="GeneID" id="37019550"/>
<keyword evidence="3 4" id="KW-0274">FAD</keyword>
<evidence type="ECO:0000313" key="10">
    <source>
        <dbReference type="Proteomes" id="UP000245771"/>
    </source>
</evidence>
<dbReference type="InterPro" id="IPR009100">
    <property type="entry name" value="AcylCoA_DH/oxidase_NM_dom_sf"/>
</dbReference>
<dbReference type="Pfam" id="PF02770">
    <property type="entry name" value="Acyl-CoA_dh_M"/>
    <property type="match status" value="1"/>
</dbReference>
<evidence type="ECO:0000256" key="3">
    <source>
        <dbReference type="ARBA" id="ARBA00022827"/>
    </source>
</evidence>
<accession>A0A316VGS8</accession>
<evidence type="ECO:0000259" key="8">
    <source>
        <dbReference type="Pfam" id="PF18158"/>
    </source>
</evidence>
<evidence type="ECO:0000256" key="1">
    <source>
        <dbReference type="ARBA" id="ARBA00009347"/>
    </source>
</evidence>
<dbReference type="SUPFAM" id="SSF47203">
    <property type="entry name" value="Acyl-CoA dehydrogenase C-terminal domain-like"/>
    <property type="match status" value="1"/>
</dbReference>
<dbReference type="Pfam" id="PF00441">
    <property type="entry name" value="Acyl-CoA_dh_1"/>
    <property type="match status" value="1"/>
</dbReference>
<dbReference type="InterPro" id="IPR036250">
    <property type="entry name" value="AcylCo_DH-like_C"/>
</dbReference>
<comment type="cofactor">
    <cofactor evidence="4">
        <name>FAD</name>
        <dbReference type="ChEBI" id="CHEBI:57692"/>
    </cofactor>
</comment>